<protein>
    <submittedName>
        <fullName evidence="3">Uncharacterized protein</fullName>
    </submittedName>
</protein>
<dbReference type="Proteomes" id="UP000224634">
    <property type="component" value="Unassembled WGS sequence"/>
</dbReference>
<dbReference type="OrthoDB" id="4188781at2759"/>
<proteinExistence type="predicted"/>
<evidence type="ECO:0000256" key="1">
    <source>
        <dbReference type="SAM" id="MobiDB-lite"/>
    </source>
</evidence>
<evidence type="ECO:0000256" key="2">
    <source>
        <dbReference type="SAM" id="Phobius"/>
    </source>
</evidence>
<feature type="compositionally biased region" description="Polar residues" evidence="1">
    <location>
        <begin position="236"/>
        <end position="254"/>
    </location>
</feature>
<sequence length="441" mass="49014">MPSAALVYSVGILLLTSILVETVINGVFAATFNHVVPGIGLVAFVGVILSALNSFVLGFLILLLATNSERNPRNRKSWEKRVLMALSACLSSAVIVLIIILRGYGNGRGERGWIYEDRPRILYYAWCGLCGLSIILQIVFFCMIGWPNKNARKTDSVCYLDSRSPSPVTSLRLSRLKKPSITTMSVKSTPDRPLFPTTQPVRRSPEMAGTKRQPNTPWPGQHELNRPPHPPYANFRRTSNASQEHTFEQWDTSSVPPEIHDVVMRSHLPRSPPTAKINWDQRLPSPRTRLEGPMLPASPSRNPPSPAYLSQSGSPSLKPPSPAYIAQSPPLQLRRRSRSLEDHIHPLFRSDRPNSPPRTSPLTKLTVFSSTEPTISVNAVRRMRSATLTSPISPSPLTFIESLHAVEKKEFGELPPLPLTPRSPNVGASPKIPQWEKTEKH</sequence>
<organism evidence="3 4">
    <name type="scientific">Polytolypa hystricis (strain UAMH7299)</name>
    <dbReference type="NCBI Taxonomy" id="1447883"/>
    <lineage>
        <taxon>Eukaryota</taxon>
        <taxon>Fungi</taxon>
        <taxon>Dikarya</taxon>
        <taxon>Ascomycota</taxon>
        <taxon>Pezizomycotina</taxon>
        <taxon>Eurotiomycetes</taxon>
        <taxon>Eurotiomycetidae</taxon>
        <taxon>Onygenales</taxon>
        <taxon>Onygenales incertae sedis</taxon>
        <taxon>Polytolypa</taxon>
    </lineage>
</organism>
<evidence type="ECO:0000313" key="4">
    <source>
        <dbReference type="Proteomes" id="UP000224634"/>
    </source>
</evidence>
<feature type="region of interest" description="Disordered" evidence="1">
    <location>
        <begin position="182"/>
        <end position="254"/>
    </location>
</feature>
<keyword evidence="4" id="KW-1185">Reference proteome</keyword>
<feature type="transmembrane region" description="Helical" evidence="2">
    <location>
        <begin position="39"/>
        <end position="62"/>
    </location>
</feature>
<gene>
    <name evidence="3" type="ORF">AJ80_08163</name>
</gene>
<dbReference type="AlphaFoldDB" id="A0A2B7XC44"/>
<feature type="transmembrane region" description="Helical" evidence="2">
    <location>
        <begin position="82"/>
        <end position="101"/>
    </location>
</feature>
<keyword evidence="2" id="KW-0812">Transmembrane</keyword>
<dbReference type="STRING" id="1447883.A0A2B7XC44"/>
<feature type="transmembrane region" description="Helical" evidence="2">
    <location>
        <begin position="121"/>
        <end position="146"/>
    </location>
</feature>
<name>A0A2B7XC44_POLH7</name>
<keyword evidence="2" id="KW-1133">Transmembrane helix</keyword>
<comment type="caution">
    <text evidence="3">The sequence shown here is derived from an EMBL/GenBank/DDBJ whole genome shotgun (WGS) entry which is preliminary data.</text>
</comment>
<reference evidence="3 4" key="1">
    <citation type="submission" date="2017-10" db="EMBL/GenBank/DDBJ databases">
        <title>Comparative genomics in systemic dimorphic fungi from Ajellomycetaceae.</title>
        <authorList>
            <person name="Munoz J.F."/>
            <person name="Mcewen J.G."/>
            <person name="Clay O.K."/>
            <person name="Cuomo C.A."/>
        </authorList>
    </citation>
    <scope>NUCLEOTIDE SEQUENCE [LARGE SCALE GENOMIC DNA]</scope>
    <source>
        <strain evidence="3 4">UAMH7299</strain>
    </source>
</reference>
<accession>A0A2B7XC44</accession>
<feature type="region of interest" description="Disordered" evidence="1">
    <location>
        <begin position="267"/>
        <end position="332"/>
    </location>
</feature>
<keyword evidence="2" id="KW-0472">Membrane</keyword>
<evidence type="ECO:0000313" key="3">
    <source>
        <dbReference type="EMBL" id="PGH06469.1"/>
    </source>
</evidence>
<dbReference type="EMBL" id="PDNA01000178">
    <property type="protein sequence ID" value="PGH06469.1"/>
    <property type="molecule type" value="Genomic_DNA"/>
</dbReference>
<feature type="region of interest" description="Disordered" evidence="1">
    <location>
        <begin position="413"/>
        <end position="441"/>
    </location>
</feature>